<dbReference type="Proteomes" id="UP000267096">
    <property type="component" value="Unassembled WGS sequence"/>
</dbReference>
<accession>A0A0M3J282</accession>
<organism evidence="4">
    <name type="scientific">Anisakis simplex</name>
    <name type="common">Herring worm</name>
    <dbReference type="NCBI Taxonomy" id="6269"/>
    <lineage>
        <taxon>Eukaryota</taxon>
        <taxon>Metazoa</taxon>
        <taxon>Ecdysozoa</taxon>
        <taxon>Nematoda</taxon>
        <taxon>Chromadorea</taxon>
        <taxon>Rhabditida</taxon>
        <taxon>Spirurina</taxon>
        <taxon>Ascaridomorpha</taxon>
        <taxon>Ascaridoidea</taxon>
        <taxon>Anisakidae</taxon>
        <taxon>Anisakis</taxon>
        <taxon>Anisakis simplex complex</taxon>
    </lineage>
</organism>
<proteinExistence type="predicted"/>
<dbReference type="WBParaSite" id="ASIM_0000163801-mRNA-1">
    <property type="protein sequence ID" value="ASIM_0000163801-mRNA-1"/>
    <property type="gene ID" value="ASIM_0000163801"/>
</dbReference>
<sequence>MRPKDFSVMKKELSSSKNEPHCSAWEIHLNYALLLLKNSDTVHVSSSMMTFPPMPVYVEEAEQDSETQPEDPTPLTAADSSISGRSETVRETLTALKTSASFTSEFVHKIDADEDYSCVELRRCKNCDEIVTAMSRSTQTATPQPPRPKMVDDFPRIHFSLDERIGEQIV</sequence>
<gene>
    <name evidence="2" type="ORF">ASIM_LOCUS1514</name>
</gene>
<feature type="compositionally biased region" description="Acidic residues" evidence="1">
    <location>
        <begin position="60"/>
        <end position="69"/>
    </location>
</feature>
<name>A0A0M3J282_ANISI</name>
<evidence type="ECO:0000313" key="3">
    <source>
        <dbReference type="Proteomes" id="UP000267096"/>
    </source>
</evidence>
<reference evidence="2 3" key="2">
    <citation type="submission" date="2018-11" db="EMBL/GenBank/DDBJ databases">
        <authorList>
            <consortium name="Pathogen Informatics"/>
        </authorList>
    </citation>
    <scope>NUCLEOTIDE SEQUENCE [LARGE SCALE GENOMIC DNA]</scope>
</reference>
<evidence type="ECO:0000256" key="1">
    <source>
        <dbReference type="SAM" id="MobiDB-lite"/>
    </source>
</evidence>
<evidence type="ECO:0000313" key="4">
    <source>
        <dbReference type="WBParaSite" id="ASIM_0000163801-mRNA-1"/>
    </source>
</evidence>
<keyword evidence="3" id="KW-1185">Reference proteome</keyword>
<dbReference type="AlphaFoldDB" id="A0A0M3J282"/>
<protein>
    <submittedName>
        <fullName evidence="2 4">Uncharacterized protein</fullName>
    </submittedName>
</protein>
<dbReference type="EMBL" id="UYRR01001639">
    <property type="protein sequence ID" value="VDK18839.1"/>
    <property type="molecule type" value="Genomic_DNA"/>
</dbReference>
<reference evidence="4" key="1">
    <citation type="submission" date="2017-02" db="UniProtKB">
        <authorList>
            <consortium name="WormBaseParasite"/>
        </authorList>
    </citation>
    <scope>IDENTIFICATION</scope>
</reference>
<evidence type="ECO:0000313" key="2">
    <source>
        <dbReference type="EMBL" id="VDK18839.1"/>
    </source>
</evidence>
<feature type="region of interest" description="Disordered" evidence="1">
    <location>
        <begin position="60"/>
        <end position="86"/>
    </location>
</feature>